<comment type="similarity">
    <text evidence="1 6">Belongs to the methyltransferase superfamily. PrmA family.</text>
</comment>
<dbReference type="InterPro" id="IPR029063">
    <property type="entry name" value="SAM-dependent_MTases_sf"/>
</dbReference>
<dbReference type="STRING" id="211460.YH63_06260"/>
<comment type="catalytic activity">
    <reaction evidence="6">
        <text>L-lysyl-[protein] + 3 S-adenosyl-L-methionine = N(6),N(6),N(6)-trimethyl-L-lysyl-[protein] + 3 S-adenosyl-L-homocysteine + 3 H(+)</text>
        <dbReference type="Rhea" id="RHEA:54192"/>
        <dbReference type="Rhea" id="RHEA-COMP:9752"/>
        <dbReference type="Rhea" id="RHEA-COMP:13826"/>
        <dbReference type="ChEBI" id="CHEBI:15378"/>
        <dbReference type="ChEBI" id="CHEBI:29969"/>
        <dbReference type="ChEBI" id="CHEBI:57856"/>
        <dbReference type="ChEBI" id="CHEBI:59789"/>
        <dbReference type="ChEBI" id="CHEBI:61961"/>
    </reaction>
</comment>
<keyword evidence="4 6" id="KW-0808">Transferase</keyword>
<dbReference type="InterPro" id="IPR050078">
    <property type="entry name" value="Ribosomal_L11_MeTrfase_PrmA"/>
</dbReference>
<keyword evidence="8" id="KW-0689">Ribosomal protein</keyword>
<dbReference type="EMBL" id="LBIA02000001">
    <property type="protein sequence ID" value="TKT72220.1"/>
    <property type="molecule type" value="Genomic_DNA"/>
</dbReference>
<accession>A0A4U6BP26</accession>
<evidence type="ECO:0000256" key="3">
    <source>
        <dbReference type="ARBA" id="ARBA00022603"/>
    </source>
</evidence>
<organism evidence="8 9">
    <name type="scientific">Afipia massiliensis</name>
    <dbReference type="NCBI Taxonomy" id="211460"/>
    <lineage>
        <taxon>Bacteria</taxon>
        <taxon>Pseudomonadati</taxon>
        <taxon>Pseudomonadota</taxon>
        <taxon>Alphaproteobacteria</taxon>
        <taxon>Hyphomicrobiales</taxon>
        <taxon>Nitrobacteraceae</taxon>
        <taxon>Afipia</taxon>
    </lineage>
</organism>
<gene>
    <name evidence="6" type="primary">prmA</name>
    <name evidence="8" type="ORF">YH63_012745</name>
</gene>
<dbReference type="HAMAP" id="MF_00735">
    <property type="entry name" value="Methyltr_PrmA"/>
    <property type="match status" value="1"/>
</dbReference>
<comment type="subcellular location">
    <subcellularLocation>
        <location evidence="6">Cytoplasm</location>
    </subcellularLocation>
</comment>
<evidence type="ECO:0000313" key="9">
    <source>
        <dbReference type="Proteomes" id="UP000034832"/>
    </source>
</evidence>
<dbReference type="InterPro" id="IPR004498">
    <property type="entry name" value="Ribosomal_PrmA_MeTrfase"/>
</dbReference>
<comment type="caution">
    <text evidence="8">The sequence shown here is derived from an EMBL/GenBank/DDBJ whole genome shotgun (WGS) entry which is preliminary data.</text>
</comment>
<feature type="binding site" evidence="6">
    <location>
        <position position="200"/>
    </location>
    <ligand>
        <name>S-adenosyl-L-methionine</name>
        <dbReference type="ChEBI" id="CHEBI:59789"/>
    </ligand>
</feature>
<evidence type="ECO:0000256" key="5">
    <source>
        <dbReference type="ARBA" id="ARBA00022691"/>
    </source>
</evidence>
<dbReference type="RefSeq" id="WP_046827276.1">
    <property type="nucleotide sequence ID" value="NZ_LBIA02000001.1"/>
</dbReference>
<dbReference type="GO" id="GO:0032259">
    <property type="term" value="P:methylation"/>
    <property type="evidence" value="ECO:0007669"/>
    <property type="project" value="UniProtKB-KW"/>
</dbReference>
<proteinExistence type="inferred from homology"/>
<keyword evidence="9" id="KW-1185">Reference proteome</keyword>
<evidence type="ECO:0000313" key="8">
    <source>
        <dbReference type="EMBL" id="TKT72220.1"/>
    </source>
</evidence>
<dbReference type="EC" id="2.1.1.-" evidence="6"/>
<dbReference type="Pfam" id="PF06325">
    <property type="entry name" value="PrmA"/>
    <property type="match status" value="1"/>
</dbReference>
<dbReference type="PANTHER" id="PTHR43648:SF1">
    <property type="entry name" value="ELECTRON TRANSFER FLAVOPROTEIN BETA SUBUNIT LYSINE METHYLTRANSFERASE"/>
    <property type="match status" value="1"/>
</dbReference>
<dbReference type="OrthoDB" id="9785995at2"/>
<comment type="function">
    <text evidence="6">Methylates ribosomal protein L11.</text>
</comment>
<keyword evidence="5 6" id="KW-0949">S-adenosyl-L-methionine</keyword>
<dbReference type="GO" id="GO:0016279">
    <property type="term" value="F:protein-lysine N-methyltransferase activity"/>
    <property type="evidence" value="ECO:0007669"/>
    <property type="project" value="RHEA"/>
</dbReference>
<feature type="region of interest" description="Disordered" evidence="7">
    <location>
        <begin position="1"/>
        <end position="23"/>
    </location>
</feature>
<dbReference type="Gene3D" id="3.40.50.150">
    <property type="entry name" value="Vaccinia Virus protein VP39"/>
    <property type="match status" value="1"/>
</dbReference>
<evidence type="ECO:0000256" key="6">
    <source>
        <dbReference type="HAMAP-Rule" id="MF_00735"/>
    </source>
</evidence>
<feature type="binding site" evidence="6">
    <location>
        <position position="247"/>
    </location>
    <ligand>
        <name>S-adenosyl-L-methionine</name>
        <dbReference type="ChEBI" id="CHEBI:59789"/>
    </ligand>
</feature>
<reference evidence="8" key="1">
    <citation type="submission" date="2019-04" db="EMBL/GenBank/DDBJ databases">
        <title>Whole genome sequencing of cave bacteria.</title>
        <authorList>
            <person name="Gan H.M."/>
            <person name="Barton H."/>
            <person name="Savka M.A."/>
        </authorList>
    </citation>
    <scope>NUCLEOTIDE SEQUENCE [LARGE SCALE GENOMIC DNA]</scope>
    <source>
        <strain evidence="8">LC387</strain>
    </source>
</reference>
<feature type="binding site" evidence="6">
    <location>
        <position position="155"/>
    </location>
    <ligand>
        <name>S-adenosyl-L-methionine</name>
        <dbReference type="ChEBI" id="CHEBI:59789"/>
    </ligand>
</feature>
<keyword evidence="8" id="KW-0687">Ribonucleoprotein</keyword>
<protein>
    <recommendedName>
        <fullName evidence="6">Ribosomal protein L11 methyltransferase</fullName>
        <shortName evidence="6">L11 Mtase</shortName>
        <ecNumber evidence="6">2.1.1.-</ecNumber>
    </recommendedName>
</protein>
<dbReference type="SUPFAM" id="SSF53335">
    <property type="entry name" value="S-adenosyl-L-methionine-dependent methyltransferases"/>
    <property type="match status" value="1"/>
</dbReference>
<evidence type="ECO:0000256" key="1">
    <source>
        <dbReference type="ARBA" id="ARBA00009741"/>
    </source>
</evidence>
<dbReference type="CDD" id="cd02440">
    <property type="entry name" value="AdoMet_MTases"/>
    <property type="match status" value="1"/>
</dbReference>
<dbReference type="PANTHER" id="PTHR43648">
    <property type="entry name" value="ELECTRON TRANSFER FLAVOPROTEIN BETA SUBUNIT LYSINE METHYLTRANSFERASE"/>
    <property type="match status" value="1"/>
</dbReference>
<dbReference type="AlphaFoldDB" id="A0A4U6BP26"/>
<dbReference type="NCBIfam" id="NF001784">
    <property type="entry name" value="PRK00517.2-1"/>
    <property type="match status" value="1"/>
</dbReference>
<sequence>MGDAVSDFSHLDRPVNSLSPSPATQATFAIGDERTASRVVDIITESYPSHDLAIAAFEAAGGRWDVTMHFAEAPDEDVIRALVTDTAGEAAAKSIVFSKVETKDWVKASLADLVPVSAGRFVVHGSHDRDRVPVNKLGIEIEAALAFGTGHHGTTRGCLLLLDQVLHQRTPKRILDLGSGTGVLAIAAAKALRRRVLASDIDPRSVIVARENAHLNGVGNLVQAVHATGFQSPHFAANGPFGLVLANILANPLRQLAPALAAHLAPQGFVILSGLLPHQASSVVAAYSGAGLKLLKRIQIENWSSLLMQRR</sequence>
<dbReference type="Proteomes" id="UP000034832">
    <property type="component" value="Unassembled WGS sequence"/>
</dbReference>
<dbReference type="GO" id="GO:0005737">
    <property type="term" value="C:cytoplasm"/>
    <property type="evidence" value="ECO:0007669"/>
    <property type="project" value="UniProtKB-SubCell"/>
</dbReference>
<evidence type="ECO:0000256" key="7">
    <source>
        <dbReference type="SAM" id="MobiDB-lite"/>
    </source>
</evidence>
<name>A0A4U6BP26_9BRAD</name>
<dbReference type="GO" id="GO:0005840">
    <property type="term" value="C:ribosome"/>
    <property type="evidence" value="ECO:0007669"/>
    <property type="project" value="UniProtKB-KW"/>
</dbReference>
<keyword evidence="2 6" id="KW-0963">Cytoplasm</keyword>
<evidence type="ECO:0000256" key="4">
    <source>
        <dbReference type="ARBA" id="ARBA00022679"/>
    </source>
</evidence>
<keyword evidence="3 6" id="KW-0489">Methyltransferase</keyword>
<feature type="binding site" evidence="6">
    <location>
        <position position="178"/>
    </location>
    <ligand>
        <name>S-adenosyl-L-methionine</name>
        <dbReference type="ChEBI" id="CHEBI:59789"/>
    </ligand>
</feature>
<evidence type="ECO:0000256" key="2">
    <source>
        <dbReference type="ARBA" id="ARBA00022490"/>
    </source>
</evidence>